<dbReference type="Proteomes" id="UP000323506">
    <property type="component" value="Chromosome A13"/>
</dbReference>
<name>A0A5D2DWA7_GOSDA</name>
<keyword evidence="13" id="KW-1185">Reference proteome</keyword>
<dbReference type="EMBL" id="CM017700">
    <property type="protein sequence ID" value="TYG85272.1"/>
    <property type="molecule type" value="Genomic_DNA"/>
</dbReference>
<evidence type="ECO:0000256" key="4">
    <source>
        <dbReference type="ARBA" id="ARBA00022617"/>
    </source>
</evidence>
<evidence type="ECO:0000313" key="12">
    <source>
        <dbReference type="EMBL" id="TYG85272.1"/>
    </source>
</evidence>
<dbReference type="GO" id="GO:0016020">
    <property type="term" value="C:membrane"/>
    <property type="evidence" value="ECO:0007669"/>
    <property type="project" value="UniProtKB-SubCell"/>
</dbReference>
<dbReference type="SUPFAM" id="SSF48264">
    <property type="entry name" value="Cytochrome P450"/>
    <property type="match status" value="1"/>
</dbReference>
<dbReference type="AlphaFoldDB" id="A0A5D2DWA7"/>
<keyword evidence="9" id="KW-0408">Iron</keyword>
<comment type="subcellular location">
    <subcellularLocation>
        <location evidence="2">Membrane</location>
        <topology evidence="2">Single-pass membrane protein</topology>
    </subcellularLocation>
</comment>
<organism evidence="12 13">
    <name type="scientific">Gossypium darwinii</name>
    <name type="common">Darwin's cotton</name>
    <name type="synonym">Gossypium barbadense var. darwinii</name>
    <dbReference type="NCBI Taxonomy" id="34276"/>
    <lineage>
        <taxon>Eukaryota</taxon>
        <taxon>Viridiplantae</taxon>
        <taxon>Streptophyta</taxon>
        <taxon>Embryophyta</taxon>
        <taxon>Tracheophyta</taxon>
        <taxon>Spermatophyta</taxon>
        <taxon>Magnoliopsida</taxon>
        <taxon>eudicotyledons</taxon>
        <taxon>Gunneridae</taxon>
        <taxon>Pentapetalae</taxon>
        <taxon>rosids</taxon>
        <taxon>malvids</taxon>
        <taxon>Malvales</taxon>
        <taxon>Malvaceae</taxon>
        <taxon>Malvoideae</taxon>
        <taxon>Gossypium</taxon>
    </lineage>
</organism>
<proteinExistence type="inferred from homology"/>
<dbReference type="InterPro" id="IPR001128">
    <property type="entry name" value="Cyt_P450"/>
</dbReference>
<evidence type="ECO:0000256" key="9">
    <source>
        <dbReference type="ARBA" id="ARBA00023004"/>
    </source>
</evidence>
<keyword evidence="5" id="KW-0812">Transmembrane</keyword>
<dbReference type="GO" id="GO:0004497">
    <property type="term" value="F:monooxygenase activity"/>
    <property type="evidence" value="ECO:0007669"/>
    <property type="project" value="UniProtKB-KW"/>
</dbReference>
<keyword evidence="11" id="KW-0472">Membrane</keyword>
<keyword evidence="6" id="KW-0479">Metal-binding</keyword>
<dbReference type="InterPro" id="IPR050665">
    <property type="entry name" value="Cytochrome_P450_Monooxygen"/>
</dbReference>
<evidence type="ECO:0008006" key="14">
    <source>
        <dbReference type="Google" id="ProtNLM"/>
    </source>
</evidence>
<dbReference type="InterPro" id="IPR036396">
    <property type="entry name" value="Cyt_P450_sf"/>
</dbReference>
<evidence type="ECO:0000256" key="10">
    <source>
        <dbReference type="ARBA" id="ARBA00023033"/>
    </source>
</evidence>
<evidence type="ECO:0000256" key="1">
    <source>
        <dbReference type="ARBA" id="ARBA00001971"/>
    </source>
</evidence>
<protein>
    <recommendedName>
        <fullName evidence="14">Cytochrome P450 CYP749A22-like</fullName>
    </recommendedName>
</protein>
<dbReference type="GO" id="GO:0020037">
    <property type="term" value="F:heme binding"/>
    <property type="evidence" value="ECO:0007669"/>
    <property type="project" value="InterPro"/>
</dbReference>
<keyword evidence="8" id="KW-0560">Oxidoreductase</keyword>
<evidence type="ECO:0000256" key="2">
    <source>
        <dbReference type="ARBA" id="ARBA00004167"/>
    </source>
</evidence>
<gene>
    <name evidence="12" type="ORF">ES288_A13G039900v1</name>
</gene>
<evidence type="ECO:0000256" key="8">
    <source>
        <dbReference type="ARBA" id="ARBA00023002"/>
    </source>
</evidence>
<dbReference type="Gene3D" id="1.10.630.10">
    <property type="entry name" value="Cytochrome P450"/>
    <property type="match status" value="1"/>
</dbReference>
<keyword evidence="10" id="KW-0503">Monooxygenase</keyword>
<dbReference type="Pfam" id="PF00067">
    <property type="entry name" value="p450"/>
    <property type="match status" value="1"/>
</dbReference>
<dbReference type="PANTHER" id="PTHR24282">
    <property type="entry name" value="CYTOCHROME P450 FAMILY MEMBER"/>
    <property type="match status" value="1"/>
</dbReference>
<dbReference type="GO" id="GO:0005506">
    <property type="term" value="F:iron ion binding"/>
    <property type="evidence" value="ECO:0007669"/>
    <property type="project" value="InterPro"/>
</dbReference>
<evidence type="ECO:0000256" key="6">
    <source>
        <dbReference type="ARBA" id="ARBA00022723"/>
    </source>
</evidence>
<sequence>MIPAVVASVETMLEKWKSKEGKEMEVFQEFRLLTSEVISRTAFGSSYLEGEKIFDMLMKLTVISCRNIYKAKIPISGKFWKSADEIESDKIAKMIHDSVMKIVKKRDDKVVTGEADNFGRDFLGLLVNVYHEADEKNRHSIQDLVDECKTFYFSGQETVNSLLAWATVLLAIHSDWQDKARAEVIEVFDTQNSDSEGMAKLNTVSKLYKFRSLKTNSDHLYCLLDFFFSKRLP</sequence>
<evidence type="ECO:0000256" key="11">
    <source>
        <dbReference type="ARBA" id="ARBA00023136"/>
    </source>
</evidence>
<keyword evidence="4" id="KW-0349">Heme</keyword>
<keyword evidence="7" id="KW-1133">Transmembrane helix</keyword>
<dbReference type="GO" id="GO:0016705">
    <property type="term" value="F:oxidoreductase activity, acting on paired donors, with incorporation or reduction of molecular oxygen"/>
    <property type="evidence" value="ECO:0007669"/>
    <property type="project" value="InterPro"/>
</dbReference>
<comment type="cofactor">
    <cofactor evidence="1">
        <name>heme</name>
        <dbReference type="ChEBI" id="CHEBI:30413"/>
    </cofactor>
</comment>
<evidence type="ECO:0000256" key="7">
    <source>
        <dbReference type="ARBA" id="ARBA00022989"/>
    </source>
</evidence>
<reference evidence="12 13" key="1">
    <citation type="submission" date="2019-06" db="EMBL/GenBank/DDBJ databases">
        <title>WGS assembly of Gossypium darwinii.</title>
        <authorList>
            <person name="Chen Z.J."/>
            <person name="Sreedasyam A."/>
            <person name="Ando A."/>
            <person name="Song Q."/>
            <person name="De L."/>
            <person name="Hulse-Kemp A."/>
            <person name="Ding M."/>
            <person name="Ye W."/>
            <person name="Kirkbride R."/>
            <person name="Jenkins J."/>
            <person name="Plott C."/>
            <person name="Lovell J."/>
            <person name="Lin Y.-M."/>
            <person name="Vaughn R."/>
            <person name="Liu B."/>
            <person name="Li W."/>
            <person name="Simpson S."/>
            <person name="Scheffler B."/>
            <person name="Saski C."/>
            <person name="Grover C."/>
            <person name="Hu G."/>
            <person name="Conover J."/>
            <person name="Carlson J."/>
            <person name="Shu S."/>
            <person name="Boston L."/>
            <person name="Williams M."/>
            <person name="Peterson D."/>
            <person name="Mcgee K."/>
            <person name="Jones D."/>
            <person name="Wendel J."/>
            <person name="Stelly D."/>
            <person name="Grimwood J."/>
            <person name="Schmutz J."/>
        </authorList>
    </citation>
    <scope>NUCLEOTIDE SEQUENCE [LARGE SCALE GENOMIC DNA]</scope>
    <source>
        <strain evidence="12">1808015.09</strain>
    </source>
</reference>
<evidence type="ECO:0000256" key="5">
    <source>
        <dbReference type="ARBA" id="ARBA00022692"/>
    </source>
</evidence>
<accession>A0A5D2DWA7</accession>
<evidence type="ECO:0000256" key="3">
    <source>
        <dbReference type="ARBA" id="ARBA00010617"/>
    </source>
</evidence>
<evidence type="ECO:0000313" key="13">
    <source>
        <dbReference type="Proteomes" id="UP000323506"/>
    </source>
</evidence>
<comment type="similarity">
    <text evidence="3">Belongs to the cytochrome P450 family.</text>
</comment>
<dbReference type="PANTHER" id="PTHR24282:SF226">
    <property type="entry name" value="CYTOCHROME P450 CYP749A22-LIKE"/>
    <property type="match status" value="1"/>
</dbReference>